<feature type="domain" description="PDZ" evidence="2">
    <location>
        <begin position="66"/>
        <end position="144"/>
    </location>
</feature>
<dbReference type="InterPro" id="IPR001478">
    <property type="entry name" value="PDZ"/>
</dbReference>
<dbReference type="InterPro" id="IPR046450">
    <property type="entry name" value="PA_dom_sf"/>
</dbReference>
<sequence length="657" mass="73311">MIFSHFAGKGSTSYPIHAMVMRVSILKFIGLILMLALSPGLPFGSPSDSDSDSTSSSSSRLEFDFDVHLPKEKKRHLGINLSTDLHVQSFEVVHGRYPWIHETGGVREGDRIVFIDGKDFTKKDLKVALRSLKRASTLTIRPREGKKRDVLHAHSPKMLSELHVETNEGHMDIMRGHLVLFTSPVMIADFSGKPGYGCSPKRIVPAVPPDGCSTLLNSEDYEAHENAYVLAERGGCTFSAKGANAEAVNAAGLIIVNKDNRRVEMPIDPQLLSHNLKIPVVMVSKEDGASIRHSQSSEMGPILGRMAITAECLKDDAHFHKRFDEEYQRDMELVRERQRENIDKMRSQAGQRGMKAEAVVGVDGGYTYEGLVGLQMGFNERKRTRRDAVSVELAGEERAKAQVDGGELFVTEKGGGTEIWAIEYFTVGVGGYLPQDEDNVEVFVLRREDMIGCKNVKESVLKEVMKDRKGRALIFDVGVKKGGCKDHDFIMIGSKLKVDAVVLYGDGGVGAEESVLDVVPVDVDEVELDIELERNLDEDFRNLLREDLKASVLVMSFSGAKALIGVEGGRVRLSADKMVVVSWNDIRRVLSPEAWPQDERQRGRMERKMRSVHGEERWPERNRVVKWARENAENAWKGWGQMGMEAETEGRRGHSEL</sequence>
<comment type="caution">
    <text evidence="3">The sequence shown here is derived from an EMBL/GenBank/DDBJ whole genome shotgun (WGS) entry which is preliminary data.</text>
</comment>
<dbReference type="CDD" id="cd00538">
    <property type="entry name" value="PA"/>
    <property type="match status" value="1"/>
</dbReference>
<evidence type="ECO:0000259" key="2">
    <source>
        <dbReference type="PROSITE" id="PS50106"/>
    </source>
</evidence>
<organism evidence="3 4">
    <name type="scientific">Triparma retinervis</name>
    <dbReference type="NCBI Taxonomy" id="2557542"/>
    <lineage>
        <taxon>Eukaryota</taxon>
        <taxon>Sar</taxon>
        <taxon>Stramenopiles</taxon>
        <taxon>Ochrophyta</taxon>
        <taxon>Bolidophyceae</taxon>
        <taxon>Parmales</taxon>
        <taxon>Triparmaceae</taxon>
        <taxon>Triparma</taxon>
    </lineage>
</organism>
<proteinExistence type="predicted"/>
<dbReference type="Proteomes" id="UP001165082">
    <property type="component" value="Unassembled WGS sequence"/>
</dbReference>
<protein>
    <recommendedName>
        <fullName evidence="2">PDZ domain-containing protein</fullName>
    </recommendedName>
</protein>
<dbReference type="PROSITE" id="PS50106">
    <property type="entry name" value="PDZ"/>
    <property type="match status" value="1"/>
</dbReference>
<keyword evidence="4" id="KW-1185">Reference proteome</keyword>
<dbReference type="Gene3D" id="3.50.30.30">
    <property type="match status" value="1"/>
</dbReference>
<reference evidence="3" key="1">
    <citation type="submission" date="2022-07" db="EMBL/GenBank/DDBJ databases">
        <title>Genome analysis of Parmales, a sister group of diatoms, reveals the evolutionary specialization of diatoms from phago-mixotrophs to photoautotrophs.</title>
        <authorList>
            <person name="Ban H."/>
            <person name="Sato S."/>
            <person name="Yoshikawa S."/>
            <person name="Kazumasa Y."/>
            <person name="Nakamura Y."/>
            <person name="Ichinomiya M."/>
            <person name="Saitoh K."/>
            <person name="Sato N."/>
            <person name="Blanc-Mathieu R."/>
            <person name="Endo H."/>
            <person name="Kuwata A."/>
            <person name="Ogata H."/>
        </authorList>
    </citation>
    <scope>NUCLEOTIDE SEQUENCE</scope>
</reference>
<evidence type="ECO:0000256" key="1">
    <source>
        <dbReference type="SAM" id="MobiDB-lite"/>
    </source>
</evidence>
<dbReference type="OrthoDB" id="206201at2759"/>
<gene>
    <name evidence="3" type="ORF">TrRE_jg3013</name>
</gene>
<dbReference type="SUPFAM" id="SSF52025">
    <property type="entry name" value="PA domain"/>
    <property type="match status" value="1"/>
</dbReference>
<dbReference type="InterPro" id="IPR036034">
    <property type="entry name" value="PDZ_sf"/>
</dbReference>
<dbReference type="Pfam" id="PF02225">
    <property type="entry name" value="PA"/>
    <property type="match status" value="1"/>
</dbReference>
<evidence type="ECO:0000313" key="4">
    <source>
        <dbReference type="Proteomes" id="UP001165082"/>
    </source>
</evidence>
<dbReference type="AlphaFoldDB" id="A0A9W7FVG5"/>
<dbReference type="SUPFAM" id="SSF50156">
    <property type="entry name" value="PDZ domain-like"/>
    <property type="match status" value="1"/>
</dbReference>
<dbReference type="Gene3D" id="2.30.42.10">
    <property type="match status" value="1"/>
</dbReference>
<name>A0A9W7FVG5_9STRA</name>
<accession>A0A9W7FVG5</accession>
<feature type="compositionally biased region" description="Basic and acidic residues" evidence="1">
    <location>
        <begin position="648"/>
        <end position="657"/>
    </location>
</feature>
<dbReference type="InterPro" id="IPR003137">
    <property type="entry name" value="PA_domain"/>
</dbReference>
<dbReference type="EMBL" id="BRXZ01008025">
    <property type="protein sequence ID" value="GMI19948.1"/>
    <property type="molecule type" value="Genomic_DNA"/>
</dbReference>
<evidence type="ECO:0000313" key="3">
    <source>
        <dbReference type="EMBL" id="GMI19948.1"/>
    </source>
</evidence>
<feature type="region of interest" description="Disordered" evidence="1">
    <location>
        <begin position="638"/>
        <end position="657"/>
    </location>
</feature>